<dbReference type="EMBL" id="JAEVFJ010000041">
    <property type="protein sequence ID" value="KAH8087126.1"/>
    <property type="molecule type" value="Genomic_DNA"/>
</dbReference>
<dbReference type="PANTHER" id="PTHR38846:SF1">
    <property type="entry name" value="C3H1-TYPE DOMAIN-CONTAINING PROTEIN"/>
    <property type="match status" value="1"/>
</dbReference>
<evidence type="ECO:0000313" key="1">
    <source>
        <dbReference type="EMBL" id="KAH8087126.1"/>
    </source>
</evidence>
<organism evidence="1 2">
    <name type="scientific">Cristinia sonorae</name>
    <dbReference type="NCBI Taxonomy" id="1940300"/>
    <lineage>
        <taxon>Eukaryota</taxon>
        <taxon>Fungi</taxon>
        <taxon>Dikarya</taxon>
        <taxon>Basidiomycota</taxon>
        <taxon>Agaricomycotina</taxon>
        <taxon>Agaricomycetes</taxon>
        <taxon>Agaricomycetidae</taxon>
        <taxon>Agaricales</taxon>
        <taxon>Pleurotineae</taxon>
        <taxon>Stephanosporaceae</taxon>
        <taxon>Cristinia</taxon>
    </lineage>
</organism>
<reference evidence="1" key="1">
    <citation type="journal article" date="2021" name="New Phytol.">
        <title>Evolutionary innovations through gain and loss of genes in the ectomycorrhizal Boletales.</title>
        <authorList>
            <person name="Wu G."/>
            <person name="Miyauchi S."/>
            <person name="Morin E."/>
            <person name="Kuo A."/>
            <person name="Drula E."/>
            <person name="Varga T."/>
            <person name="Kohler A."/>
            <person name="Feng B."/>
            <person name="Cao Y."/>
            <person name="Lipzen A."/>
            <person name="Daum C."/>
            <person name="Hundley H."/>
            <person name="Pangilinan J."/>
            <person name="Johnson J."/>
            <person name="Barry K."/>
            <person name="LaButti K."/>
            <person name="Ng V."/>
            <person name="Ahrendt S."/>
            <person name="Min B."/>
            <person name="Choi I.G."/>
            <person name="Park H."/>
            <person name="Plett J.M."/>
            <person name="Magnuson J."/>
            <person name="Spatafora J.W."/>
            <person name="Nagy L.G."/>
            <person name="Henrissat B."/>
            <person name="Grigoriev I.V."/>
            <person name="Yang Z.L."/>
            <person name="Xu J."/>
            <person name="Martin F.M."/>
        </authorList>
    </citation>
    <scope>NUCLEOTIDE SEQUENCE</scope>
    <source>
        <strain evidence="1">KKN 215</strain>
    </source>
</reference>
<dbReference type="OrthoDB" id="6105938at2759"/>
<evidence type="ECO:0000313" key="2">
    <source>
        <dbReference type="Proteomes" id="UP000813824"/>
    </source>
</evidence>
<keyword evidence="2" id="KW-1185">Reference proteome</keyword>
<dbReference type="AlphaFoldDB" id="A0A8K0UH36"/>
<comment type="caution">
    <text evidence="1">The sequence shown here is derived from an EMBL/GenBank/DDBJ whole genome shotgun (WGS) entry which is preliminary data.</text>
</comment>
<proteinExistence type="predicted"/>
<dbReference type="Proteomes" id="UP000813824">
    <property type="component" value="Unassembled WGS sequence"/>
</dbReference>
<dbReference type="PANTHER" id="PTHR38846">
    <property type="entry name" value="C3H1-TYPE DOMAIN-CONTAINING PROTEIN"/>
    <property type="match status" value="1"/>
</dbReference>
<sequence>FFARHPVFNYDPSFPIIDEFHRMSETLNWKDKTRQKKMRQLRGVMVVQFNEYYGTEVGDVEAWRAMCGVLGVWPVPETLKKCRTLVKRQFVNLVDYVEAKKSGTRVQRFRSLKELSEYTYGGGKGRTNRVFPKDDAKAGGVLKYLLRKVSVFRPPDSVVRG</sequence>
<feature type="non-terminal residue" evidence="1">
    <location>
        <position position="161"/>
    </location>
</feature>
<name>A0A8K0UH36_9AGAR</name>
<gene>
    <name evidence="1" type="ORF">BXZ70DRAFT_899709</name>
</gene>
<accession>A0A8K0UH36</accession>
<protein>
    <submittedName>
        <fullName evidence="1">Uncharacterized protein</fullName>
    </submittedName>
</protein>